<keyword evidence="3" id="KW-1185">Reference proteome</keyword>
<dbReference type="PANTHER" id="PTHR34310:SF5">
    <property type="entry name" value="DUF427 DOMAIN PROTEIN (AFU_ORTHOLOGUE AFUA_3G02220)"/>
    <property type="match status" value="1"/>
</dbReference>
<evidence type="ECO:0000313" key="2">
    <source>
        <dbReference type="EMBL" id="KAF5374094.1"/>
    </source>
</evidence>
<evidence type="ECO:0000313" key="3">
    <source>
        <dbReference type="Proteomes" id="UP000565441"/>
    </source>
</evidence>
<dbReference type="AlphaFoldDB" id="A0A8H5LYI7"/>
<dbReference type="InterPro" id="IPR038694">
    <property type="entry name" value="DUF427_sf"/>
</dbReference>
<feature type="domain" description="DUF427" evidence="1">
    <location>
        <begin position="3"/>
        <end position="88"/>
    </location>
</feature>
<comment type="caution">
    <text evidence="2">The sequence shown here is derived from an EMBL/GenBank/DDBJ whole genome shotgun (WGS) entry which is preliminary data.</text>
</comment>
<dbReference type="Proteomes" id="UP000565441">
    <property type="component" value="Unassembled WGS sequence"/>
</dbReference>
<name>A0A8H5LYI7_9AGAR</name>
<evidence type="ECO:0000259" key="1">
    <source>
        <dbReference type="Pfam" id="PF04248"/>
    </source>
</evidence>
<proteinExistence type="predicted"/>
<dbReference type="InterPro" id="IPR007361">
    <property type="entry name" value="DUF427"/>
</dbReference>
<organism evidence="2 3">
    <name type="scientific">Tricholomella constricta</name>
    <dbReference type="NCBI Taxonomy" id="117010"/>
    <lineage>
        <taxon>Eukaryota</taxon>
        <taxon>Fungi</taxon>
        <taxon>Dikarya</taxon>
        <taxon>Basidiomycota</taxon>
        <taxon>Agaricomycotina</taxon>
        <taxon>Agaricomycetes</taxon>
        <taxon>Agaricomycetidae</taxon>
        <taxon>Agaricales</taxon>
        <taxon>Tricholomatineae</taxon>
        <taxon>Lyophyllaceae</taxon>
        <taxon>Tricholomella</taxon>
    </lineage>
</organism>
<dbReference type="Pfam" id="PF04248">
    <property type="entry name" value="NTP_transf_9"/>
    <property type="match status" value="1"/>
</dbReference>
<protein>
    <recommendedName>
        <fullName evidence="1">DUF427 domain-containing protein</fullName>
    </recommendedName>
</protein>
<sequence>MTKVTFNGVVLADSTDTVVVEGNHYFPPSSVNTDVFSESQTHTVCPWKGTASYYNATVGKTTVNDVAWYYPQALDKAKSIEGYIAFYKTKVDIE</sequence>
<dbReference type="OrthoDB" id="18996at2759"/>
<accession>A0A8H5LYI7</accession>
<reference evidence="2 3" key="1">
    <citation type="journal article" date="2020" name="ISME J.">
        <title>Uncovering the hidden diversity of litter-decomposition mechanisms in mushroom-forming fungi.</title>
        <authorList>
            <person name="Floudas D."/>
            <person name="Bentzer J."/>
            <person name="Ahren D."/>
            <person name="Johansson T."/>
            <person name="Persson P."/>
            <person name="Tunlid A."/>
        </authorList>
    </citation>
    <scope>NUCLEOTIDE SEQUENCE [LARGE SCALE GENOMIC DNA]</scope>
    <source>
        <strain evidence="2 3">CBS 661.87</strain>
    </source>
</reference>
<dbReference type="EMBL" id="JAACJP010000037">
    <property type="protein sequence ID" value="KAF5374094.1"/>
    <property type="molecule type" value="Genomic_DNA"/>
</dbReference>
<dbReference type="PANTHER" id="PTHR34310">
    <property type="entry name" value="DUF427 DOMAIN PROTEIN (AFU_ORTHOLOGUE AFUA_3G02220)"/>
    <property type="match status" value="1"/>
</dbReference>
<dbReference type="Gene3D" id="2.170.150.40">
    <property type="entry name" value="Domain of unknown function (DUF427)"/>
    <property type="match status" value="1"/>
</dbReference>
<gene>
    <name evidence="2" type="ORF">D9615_008891</name>
</gene>